<evidence type="ECO:0000256" key="1">
    <source>
        <dbReference type="ARBA" id="ARBA00022630"/>
    </source>
</evidence>
<feature type="domain" description="Thioredoxin-like fold" evidence="6">
    <location>
        <begin position="510"/>
        <end position="565"/>
    </location>
</feature>
<sequence length="590" mass="63958">MSTPEQDFYDAVVIGGGPAGLTAAMYLARARYRTIVIEKDDFGGQITITDEVVNYPGVLTTNGRALATTMRRQAQDFGAELRTADVTGIDVLDDGVKLVHTTRGDVRAFAVVLAMGAAPRRIGFAGEREYAGRGVATCATCDGEFFTGRDVLVVGGGFAAAEESVFLTRYARKVTVLVREDDFTCDAQVADRAKHDPKIDVLYHTELEGVEAGEHGLVEATLRDAHTGDRRHWQPEDDGTFGVFVFAGYVPQTSIVDGFVRLDDDGYVICNPMTLETSVPGVYAAGDLRAKDLRQVVTATADGAIAAVHAEQYAADASRRTGVVPERPSVSVHERREREAGANIPEQTTIAPASNAVDDTPAPQVGSFFDDDVRTQLRVIFARMQRNVTLQLQLDDTPLSVELKAFIEELVHLSGGKLAMLSDHVERVDEHGRGIFNATLPLPFAAPVVSLLVRNDTGELVPTGIAFHGVPGGHEFNAFALALYNAAGPGQPLPDDERERIEAIHDPVDVMLLVSLTCTMCPETVRAAQRIASLNPNVRAEAYDIAHYPELKERYGVMSVPCIVVTRGDRTRTDFGRKGVTQMLDLIDHV</sequence>
<evidence type="ECO:0000259" key="6">
    <source>
        <dbReference type="Pfam" id="PF13192"/>
    </source>
</evidence>
<gene>
    <name evidence="7" type="ORF">CGZ88_0417</name>
</gene>
<dbReference type="PRINTS" id="PR00469">
    <property type="entry name" value="PNDRDTASEII"/>
</dbReference>
<evidence type="ECO:0000259" key="5">
    <source>
        <dbReference type="Pfam" id="PF07992"/>
    </source>
</evidence>
<dbReference type="Gene3D" id="3.40.30.80">
    <property type="match status" value="1"/>
</dbReference>
<organism evidence="7 8">
    <name type="scientific">Bifidobacterium anseris</name>
    <dbReference type="NCBI Taxonomy" id="2020963"/>
    <lineage>
        <taxon>Bacteria</taxon>
        <taxon>Bacillati</taxon>
        <taxon>Actinomycetota</taxon>
        <taxon>Actinomycetes</taxon>
        <taxon>Bifidobacteriales</taxon>
        <taxon>Bifidobacteriaceae</taxon>
        <taxon>Bifidobacterium</taxon>
    </lineage>
</organism>
<dbReference type="PRINTS" id="PR00368">
    <property type="entry name" value="FADPNR"/>
</dbReference>
<evidence type="ECO:0000256" key="2">
    <source>
        <dbReference type="ARBA" id="ARBA00023002"/>
    </source>
</evidence>
<dbReference type="InterPro" id="IPR036188">
    <property type="entry name" value="FAD/NAD-bd_sf"/>
</dbReference>
<dbReference type="RefSeq" id="WP_034523885.1">
    <property type="nucleotide sequence ID" value="NZ_NMYC01000001.1"/>
</dbReference>
<dbReference type="SUPFAM" id="SSF51905">
    <property type="entry name" value="FAD/NAD(P)-binding domain"/>
    <property type="match status" value="1"/>
</dbReference>
<dbReference type="SUPFAM" id="SSF52833">
    <property type="entry name" value="Thioredoxin-like"/>
    <property type="match status" value="2"/>
</dbReference>
<dbReference type="EMBL" id="NMYC01000001">
    <property type="protein sequence ID" value="PLS28255.1"/>
    <property type="molecule type" value="Genomic_DNA"/>
</dbReference>
<evidence type="ECO:0000313" key="7">
    <source>
        <dbReference type="EMBL" id="PLS28255.1"/>
    </source>
</evidence>
<dbReference type="Pfam" id="PF07992">
    <property type="entry name" value="Pyr_redox_2"/>
    <property type="match status" value="1"/>
</dbReference>
<protein>
    <submittedName>
        <fullName evidence="7">Thioredoxin reductase</fullName>
    </submittedName>
</protein>
<comment type="caution">
    <text evidence="7">The sequence shown here is derived from an EMBL/GenBank/DDBJ whole genome shotgun (WGS) entry which is preliminary data.</text>
</comment>
<evidence type="ECO:0000256" key="4">
    <source>
        <dbReference type="SAM" id="MobiDB-lite"/>
    </source>
</evidence>
<dbReference type="InterPro" id="IPR017561">
    <property type="entry name" value="AhpF_homologue_put"/>
</dbReference>
<dbReference type="InterPro" id="IPR044142">
    <property type="entry name" value="AhpF_NTD_N"/>
</dbReference>
<dbReference type="Proteomes" id="UP000234935">
    <property type="component" value="Unassembled WGS sequence"/>
</dbReference>
<dbReference type="InterPro" id="IPR050097">
    <property type="entry name" value="Ferredoxin-NADP_redctase_2"/>
</dbReference>
<dbReference type="GO" id="GO:0004791">
    <property type="term" value="F:thioredoxin-disulfide reductase (NADPH) activity"/>
    <property type="evidence" value="ECO:0007669"/>
    <property type="project" value="UniProtKB-EC"/>
</dbReference>
<dbReference type="OrthoDB" id="109585at2"/>
<keyword evidence="1" id="KW-0285">Flavoprotein</keyword>
<comment type="catalytic activity">
    <reaction evidence="3">
        <text>[thioredoxin]-dithiol + NADP(+) = [thioredoxin]-disulfide + NADPH + H(+)</text>
        <dbReference type="Rhea" id="RHEA:20345"/>
        <dbReference type="Rhea" id="RHEA-COMP:10698"/>
        <dbReference type="Rhea" id="RHEA-COMP:10700"/>
        <dbReference type="ChEBI" id="CHEBI:15378"/>
        <dbReference type="ChEBI" id="CHEBI:29950"/>
        <dbReference type="ChEBI" id="CHEBI:50058"/>
        <dbReference type="ChEBI" id="CHEBI:57783"/>
        <dbReference type="ChEBI" id="CHEBI:58349"/>
        <dbReference type="EC" id="1.8.1.9"/>
    </reaction>
</comment>
<dbReference type="AlphaFoldDB" id="A0A2N5J215"/>
<keyword evidence="8" id="KW-1185">Reference proteome</keyword>
<dbReference type="InterPro" id="IPR036249">
    <property type="entry name" value="Thioredoxin-like_sf"/>
</dbReference>
<dbReference type="InterPro" id="IPR012336">
    <property type="entry name" value="Thioredoxin-like_fold"/>
</dbReference>
<evidence type="ECO:0000313" key="8">
    <source>
        <dbReference type="Proteomes" id="UP000234935"/>
    </source>
</evidence>
<dbReference type="Gene3D" id="3.50.50.60">
    <property type="entry name" value="FAD/NAD(P)-binding domain"/>
    <property type="match status" value="2"/>
</dbReference>
<name>A0A2N5J215_9BIFI</name>
<accession>A0A2N5J215</accession>
<keyword evidence="2" id="KW-0560">Oxidoreductase</keyword>
<dbReference type="NCBIfam" id="TIGR03143">
    <property type="entry name" value="AhpF_homolog"/>
    <property type="match status" value="1"/>
</dbReference>
<dbReference type="Pfam" id="PF13192">
    <property type="entry name" value="Thioredoxin_3"/>
    <property type="match status" value="1"/>
</dbReference>
<dbReference type="PANTHER" id="PTHR48105">
    <property type="entry name" value="THIOREDOXIN REDUCTASE 1-RELATED-RELATED"/>
    <property type="match status" value="1"/>
</dbReference>
<dbReference type="InterPro" id="IPR023753">
    <property type="entry name" value="FAD/NAD-binding_dom"/>
</dbReference>
<dbReference type="CDD" id="cd02974">
    <property type="entry name" value="AhpF_NTD_N"/>
    <property type="match status" value="1"/>
</dbReference>
<proteinExistence type="predicted"/>
<feature type="region of interest" description="Disordered" evidence="4">
    <location>
        <begin position="319"/>
        <end position="341"/>
    </location>
</feature>
<feature type="domain" description="FAD/NAD(P)-binding" evidence="5">
    <location>
        <begin position="9"/>
        <end position="303"/>
    </location>
</feature>
<evidence type="ECO:0000256" key="3">
    <source>
        <dbReference type="ARBA" id="ARBA00048132"/>
    </source>
</evidence>
<reference evidence="7 8" key="1">
    <citation type="submission" date="2017-07" db="EMBL/GenBank/DDBJ databases">
        <title>Bifidobacterium novel species.</title>
        <authorList>
            <person name="Lugli G.A."/>
            <person name="Milani C."/>
            <person name="Duranti S."/>
            <person name="Mangifesta M."/>
        </authorList>
    </citation>
    <scope>NUCLEOTIDE SEQUENCE [LARGE SCALE GENOMIC DNA]</scope>
    <source>
        <strain evidence="8">Goo31D</strain>
    </source>
</reference>